<proteinExistence type="predicted"/>
<comment type="caution">
    <text evidence="1">The sequence shown here is derived from an EMBL/GenBank/DDBJ whole genome shotgun (WGS) entry which is preliminary data.</text>
</comment>
<protein>
    <submittedName>
        <fullName evidence="1">NAD dependent epimerase/dehydratase</fullName>
    </submittedName>
</protein>
<organism evidence="1 2">
    <name type="scientific">Hypoxylon rubiginosum</name>
    <dbReference type="NCBI Taxonomy" id="110542"/>
    <lineage>
        <taxon>Eukaryota</taxon>
        <taxon>Fungi</taxon>
        <taxon>Dikarya</taxon>
        <taxon>Ascomycota</taxon>
        <taxon>Pezizomycotina</taxon>
        <taxon>Sordariomycetes</taxon>
        <taxon>Xylariomycetidae</taxon>
        <taxon>Xylariales</taxon>
        <taxon>Hypoxylaceae</taxon>
        <taxon>Hypoxylon</taxon>
    </lineage>
</organism>
<evidence type="ECO:0000313" key="2">
    <source>
        <dbReference type="Proteomes" id="UP001497680"/>
    </source>
</evidence>
<evidence type="ECO:0000313" key="1">
    <source>
        <dbReference type="EMBL" id="KAI6082193.1"/>
    </source>
</evidence>
<keyword evidence="2" id="KW-1185">Reference proteome</keyword>
<sequence>MADATKKQRIFMTGASGYVGTSITEQAIADGYEVYGLSRSESNDEKLRKLGAVPVRGDLSSLDVLRREAAAADVVIHLVHDFNPRDMRDYKEVIKAQAAATDAFADALQGTNKVLLTTGGALMAKSDPNGGETDETAPTPDDEIIPRTLVEKHDLSVAPKGIRVASIRLAPFVYGRGGSGVRLFMQMGARNGFVLTVNEGAATTTSVHVDDAARLYLLAAKHARAGEVYNATAPGFVTHREIVDAIAGLLDVPVKSLPLAVATEKMGAFLGRFLSADNKSSSAKARKEFGWEIKEGKAGIIEDIKNGSYVPVAQAIKSGAPDGKTWGS</sequence>
<gene>
    <name evidence="1" type="ORF">F4821DRAFT_219228</name>
</gene>
<accession>A0ACC0CPF0</accession>
<name>A0ACC0CPF0_9PEZI</name>
<dbReference type="Proteomes" id="UP001497680">
    <property type="component" value="Unassembled WGS sequence"/>
</dbReference>
<reference evidence="1 2" key="1">
    <citation type="journal article" date="2022" name="New Phytol.">
        <title>Ecological generalism drives hyperdiversity of secondary metabolite gene clusters in xylarialean endophytes.</title>
        <authorList>
            <person name="Franco M.E.E."/>
            <person name="Wisecaver J.H."/>
            <person name="Arnold A.E."/>
            <person name="Ju Y.M."/>
            <person name="Slot J.C."/>
            <person name="Ahrendt S."/>
            <person name="Moore L.P."/>
            <person name="Eastman K.E."/>
            <person name="Scott K."/>
            <person name="Konkel Z."/>
            <person name="Mondo S.J."/>
            <person name="Kuo A."/>
            <person name="Hayes R.D."/>
            <person name="Haridas S."/>
            <person name="Andreopoulos B."/>
            <person name="Riley R."/>
            <person name="LaButti K."/>
            <person name="Pangilinan J."/>
            <person name="Lipzen A."/>
            <person name="Amirebrahimi M."/>
            <person name="Yan J."/>
            <person name="Adam C."/>
            <person name="Keymanesh K."/>
            <person name="Ng V."/>
            <person name="Louie K."/>
            <person name="Northen T."/>
            <person name="Drula E."/>
            <person name="Henrissat B."/>
            <person name="Hsieh H.M."/>
            <person name="Youens-Clark K."/>
            <person name="Lutzoni F."/>
            <person name="Miadlikowska J."/>
            <person name="Eastwood D.C."/>
            <person name="Hamelin R.C."/>
            <person name="Grigoriev I.V."/>
            <person name="U'Ren J.M."/>
        </authorList>
    </citation>
    <scope>NUCLEOTIDE SEQUENCE [LARGE SCALE GENOMIC DNA]</scope>
    <source>
        <strain evidence="1 2">ER1909</strain>
    </source>
</reference>
<dbReference type="EMBL" id="MU394376">
    <property type="protein sequence ID" value="KAI6082193.1"/>
    <property type="molecule type" value="Genomic_DNA"/>
</dbReference>